<dbReference type="GO" id="GO:0032259">
    <property type="term" value="P:methylation"/>
    <property type="evidence" value="ECO:0007669"/>
    <property type="project" value="UniProtKB-KW"/>
</dbReference>
<dbReference type="PANTHER" id="PTHR43861">
    <property type="entry name" value="TRANS-ACONITATE 2-METHYLTRANSFERASE-RELATED"/>
    <property type="match status" value="1"/>
</dbReference>
<proteinExistence type="predicted"/>
<name>A0ABS8ENW8_9FLAO</name>
<comment type="caution">
    <text evidence="3">The sequence shown here is derived from an EMBL/GenBank/DDBJ whole genome shotgun (WGS) entry which is preliminary data.</text>
</comment>
<sequence>MKESLEYYNQFDKKLINDYVLGNKRIINAIENLGSFIPENSNNILDIGSGLGWSSHEFAKAFPNSQVLAVDLSPVLINTASKLFDTQENLTFKSYDLTQGLPVDMYDAIVMIDVYEHIPIADRAKFHKSIKSVLAKNGRFILACPSKYHQDHLKNNNPTGLQPVDEDVDFGTIQMIAKQISGEVIYFEYQNIWNNYDYLYAVIELNPLYGNNVNGLKHQPIDIEQRKERADRVNSKLGIKVEQVKRKKKTTTLKSLLKRVKKK</sequence>
<dbReference type="EMBL" id="JAFMPT010000012">
    <property type="protein sequence ID" value="MCC1484913.1"/>
    <property type="molecule type" value="Genomic_DNA"/>
</dbReference>
<dbReference type="RefSeq" id="WP_227477405.1">
    <property type="nucleotide sequence ID" value="NZ_JAFMPT010000012.1"/>
</dbReference>
<dbReference type="GO" id="GO:0008168">
    <property type="term" value="F:methyltransferase activity"/>
    <property type="evidence" value="ECO:0007669"/>
    <property type="project" value="UniProtKB-KW"/>
</dbReference>
<reference evidence="4" key="2">
    <citation type="submission" date="2023-07" db="EMBL/GenBank/DDBJ databases">
        <title>Genome of Winogradskyella sp. E313.</title>
        <authorList>
            <person name="Zhou Y."/>
        </authorList>
    </citation>
    <scope>NUCLEOTIDE SEQUENCE [LARGE SCALE GENOMIC DNA]</scope>
    <source>
        <strain evidence="4">E313</strain>
    </source>
</reference>
<dbReference type="InterPro" id="IPR029063">
    <property type="entry name" value="SAM-dependent_MTases_sf"/>
</dbReference>
<dbReference type="Pfam" id="PF13649">
    <property type="entry name" value="Methyltransf_25"/>
    <property type="match status" value="1"/>
</dbReference>
<dbReference type="CDD" id="cd02440">
    <property type="entry name" value="AdoMet_MTases"/>
    <property type="match status" value="1"/>
</dbReference>
<evidence type="ECO:0000256" key="1">
    <source>
        <dbReference type="ARBA" id="ARBA00022679"/>
    </source>
</evidence>
<dbReference type="SUPFAM" id="SSF53335">
    <property type="entry name" value="S-adenosyl-L-methionine-dependent methyltransferases"/>
    <property type="match status" value="1"/>
</dbReference>
<keyword evidence="1" id="KW-0808">Transferase</keyword>
<dbReference type="Proteomes" id="UP000778797">
    <property type="component" value="Unassembled WGS sequence"/>
</dbReference>
<dbReference type="Gene3D" id="3.40.50.150">
    <property type="entry name" value="Vaccinia Virus protein VP39"/>
    <property type="match status" value="1"/>
</dbReference>
<organism evidence="3 4">
    <name type="scientific">Winogradskyella immobilis</name>
    <dbReference type="NCBI Taxonomy" id="2816852"/>
    <lineage>
        <taxon>Bacteria</taxon>
        <taxon>Pseudomonadati</taxon>
        <taxon>Bacteroidota</taxon>
        <taxon>Flavobacteriia</taxon>
        <taxon>Flavobacteriales</taxon>
        <taxon>Flavobacteriaceae</taxon>
        <taxon>Winogradskyella</taxon>
    </lineage>
</organism>
<feature type="domain" description="Methyltransferase" evidence="2">
    <location>
        <begin position="44"/>
        <end position="138"/>
    </location>
</feature>
<dbReference type="InterPro" id="IPR041698">
    <property type="entry name" value="Methyltransf_25"/>
</dbReference>
<accession>A0ABS8ENW8</accession>
<evidence type="ECO:0000259" key="2">
    <source>
        <dbReference type="Pfam" id="PF13649"/>
    </source>
</evidence>
<keyword evidence="3" id="KW-0489">Methyltransferase</keyword>
<evidence type="ECO:0000313" key="3">
    <source>
        <dbReference type="EMBL" id="MCC1484913.1"/>
    </source>
</evidence>
<protein>
    <submittedName>
        <fullName evidence="3">Class I SAM-dependent methyltransferase</fullName>
    </submittedName>
</protein>
<gene>
    <name evidence="3" type="ORF">J1C55_09950</name>
</gene>
<evidence type="ECO:0000313" key="4">
    <source>
        <dbReference type="Proteomes" id="UP000778797"/>
    </source>
</evidence>
<reference evidence="4" key="1">
    <citation type="submission" date="2021-03" db="EMBL/GenBank/DDBJ databases">
        <title>Genome of Cognatishimia sp. F0-27.</title>
        <authorList>
            <person name="Ping X."/>
        </authorList>
    </citation>
    <scope>NUCLEOTIDE SEQUENCE [LARGE SCALE GENOMIC DNA]</scope>
    <source>
        <strain evidence="4">E313</strain>
    </source>
</reference>
<keyword evidence="4" id="KW-1185">Reference proteome</keyword>